<evidence type="ECO:0000313" key="15">
    <source>
        <dbReference type="Proteomes" id="UP000289260"/>
    </source>
</evidence>
<dbReference type="Pfam" id="PF08245">
    <property type="entry name" value="Mur_ligase_M"/>
    <property type="match status" value="1"/>
</dbReference>
<evidence type="ECO:0000256" key="1">
    <source>
        <dbReference type="ARBA" id="ARBA00004496"/>
    </source>
</evidence>
<evidence type="ECO:0000256" key="6">
    <source>
        <dbReference type="ARBA" id="ARBA00022741"/>
    </source>
</evidence>
<evidence type="ECO:0000256" key="3">
    <source>
        <dbReference type="ARBA" id="ARBA00022490"/>
    </source>
</evidence>
<dbReference type="InterPro" id="IPR005762">
    <property type="entry name" value="MurD"/>
</dbReference>
<evidence type="ECO:0000256" key="11">
    <source>
        <dbReference type="SAM" id="MobiDB-lite"/>
    </source>
</evidence>
<evidence type="ECO:0000313" key="14">
    <source>
        <dbReference type="EMBL" id="QBE50001.1"/>
    </source>
</evidence>
<dbReference type="SUPFAM" id="SSF53623">
    <property type="entry name" value="MurD-like peptide ligases, catalytic domain"/>
    <property type="match status" value="1"/>
</dbReference>
<keyword evidence="3 9" id="KW-0963">Cytoplasm</keyword>
<dbReference type="InterPro" id="IPR013221">
    <property type="entry name" value="Mur_ligase_cen"/>
</dbReference>
<dbReference type="PROSITE" id="PS01011">
    <property type="entry name" value="FOLYLPOLYGLU_SYNT_1"/>
    <property type="match status" value="1"/>
</dbReference>
<feature type="binding site" evidence="9">
    <location>
        <begin position="182"/>
        <end position="188"/>
    </location>
    <ligand>
        <name>ATP</name>
        <dbReference type="ChEBI" id="CHEBI:30616"/>
    </ligand>
</feature>
<dbReference type="Pfam" id="PF02875">
    <property type="entry name" value="Mur_ligase_C"/>
    <property type="match status" value="1"/>
</dbReference>
<dbReference type="InterPro" id="IPR036565">
    <property type="entry name" value="Mur-like_cat_sf"/>
</dbReference>
<dbReference type="GO" id="GO:0008764">
    <property type="term" value="F:UDP-N-acetylmuramoylalanine-D-glutamate ligase activity"/>
    <property type="evidence" value="ECO:0007669"/>
    <property type="project" value="UniProtKB-UniRule"/>
</dbReference>
<keyword evidence="15" id="KW-1185">Reference proteome</keyword>
<accession>A0A4P6KIS2</accession>
<dbReference type="Proteomes" id="UP000289260">
    <property type="component" value="Chromosome"/>
</dbReference>
<evidence type="ECO:0000256" key="5">
    <source>
        <dbReference type="ARBA" id="ARBA00022618"/>
    </source>
</evidence>
<keyword evidence="9 10" id="KW-0961">Cell wall biogenesis/degradation</keyword>
<protein>
    <recommendedName>
        <fullName evidence="9 10">UDP-N-acetylmuramoylalanine--D-glutamate ligase</fullName>
        <ecNumber evidence="9 10">6.3.2.9</ecNumber>
    </recommendedName>
    <alternativeName>
        <fullName evidence="9">D-glutamic acid-adding enzyme</fullName>
    </alternativeName>
    <alternativeName>
        <fullName evidence="9">UDP-N-acetylmuramoyl-L-alanyl-D-glutamate synthetase</fullName>
    </alternativeName>
</protein>
<dbReference type="NCBIfam" id="TIGR01087">
    <property type="entry name" value="murD"/>
    <property type="match status" value="1"/>
</dbReference>
<dbReference type="EMBL" id="CP035806">
    <property type="protein sequence ID" value="QBE50001.1"/>
    <property type="molecule type" value="Genomic_DNA"/>
</dbReference>
<comment type="pathway">
    <text evidence="2 9 10">Cell wall biogenesis; peptidoglycan biosynthesis.</text>
</comment>
<feature type="domain" description="Mur ligase central" evidence="13">
    <location>
        <begin position="180"/>
        <end position="347"/>
    </location>
</feature>
<keyword evidence="9 10" id="KW-0133">Cell shape</keyword>
<dbReference type="EC" id="6.3.2.9" evidence="9 10"/>
<dbReference type="Gene3D" id="3.40.50.720">
    <property type="entry name" value="NAD(P)-binding Rossmann-like Domain"/>
    <property type="match status" value="1"/>
</dbReference>
<keyword evidence="6 9" id="KW-0547">Nucleotide-binding</keyword>
<keyword evidence="4 9" id="KW-0436">Ligase</keyword>
<dbReference type="GO" id="GO:0005524">
    <property type="term" value="F:ATP binding"/>
    <property type="evidence" value="ECO:0007669"/>
    <property type="project" value="UniProtKB-UniRule"/>
</dbReference>
<dbReference type="InterPro" id="IPR018109">
    <property type="entry name" value="Folylpolyglutamate_synth_CS"/>
</dbReference>
<keyword evidence="8 9" id="KW-0131">Cell cycle</keyword>
<dbReference type="GO" id="GO:0005737">
    <property type="term" value="C:cytoplasm"/>
    <property type="evidence" value="ECO:0007669"/>
    <property type="project" value="UniProtKB-SubCell"/>
</dbReference>
<evidence type="ECO:0000256" key="7">
    <source>
        <dbReference type="ARBA" id="ARBA00022840"/>
    </source>
</evidence>
<keyword evidence="7 9" id="KW-0067">ATP-binding</keyword>
<organism evidence="14 15">
    <name type="scientific">Leucobacter triazinivorans</name>
    <dbReference type="NCBI Taxonomy" id="1784719"/>
    <lineage>
        <taxon>Bacteria</taxon>
        <taxon>Bacillati</taxon>
        <taxon>Actinomycetota</taxon>
        <taxon>Actinomycetes</taxon>
        <taxon>Micrococcales</taxon>
        <taxon>Microbacteriaceae</taxon>
        <taxon>Leucobacter</taxon>
    </lineage>
</organism>
<comment type="subcellular location">
    <subcellularLocation>
        <location evidence="1 9 10">Cytoplasm</location>
    </subcellularLocation>
</comment>
<sequence>MGSSSPSSAWASPTSAGWRCPCCASATTGAGTRSSDVPRSPACRPPRPSAKRSSPGTPASTSCRPSWRPWRVRFEELTGRDVVIWGAGREGRAAHAELARRGVVATIAVTGDGSAPEDLRSAAVEGETALARLLEAEVVVKSPGIPRTSPDFARVAAGAGRLTSLMDLWLSENAERVLAVTGTKGKSTTSTLVRHILDALGYRAVLAGNVGVAVAGDLDPRVQAAVTEVSSYQASDLTVSPRVAVLTSLYPEHLPWHGGYERYVADKLNLVAHGTETVVVPSRDHELFALASERAGERTRILVPAELGILAHEDRLVWEGVGECTAADLGLRGAHNLVNAALALAAVHAFTGMADEDRARALAAMRGFQPLRHRLEVIDSDDGLTWVDDSLATAPQAVVAALTAYADARITLIAGGAERGLPFDPLIDALAARGDAFPVRVVATGPAGARLVAESEGRVPRMERADGFADALVRARAGARPGDVILLSPGAPSFDEFADYEARAAVFRAAARTA</sequence>
<dbReference type="InterPro" id="IPR004101">
    <property type="entry name" value="Mur_ligase_C"/>
</dbReference>
<dbReference type="PANTHER" id="PTHR43692:SF1">
    <property type="entry name" value="UDP-N-ACETYLMURAMOYLALANINE--D-GLUTAMATE LIGASE"/>
    <property type="match status" value="1"/>
</dbReference>
<dbReference type="GO" id="GO:0071555">
    <property type="term" value="P:cell wall organization"/>
    <property type="evidence" value="ECO:0007669"/>
    <property type="project" value="UniProtKB-KW"/>
</dbReference>
<dbReference type="Gene3D" id="3.40.1190.10">
    <property type="entry name" value="Mur-like, catalytic domain"/>
    <property type="match status" value="1"/>
</dbReference>
<evidence type="ECO:0000256" key="8">
    <source>
        <dbReference type="ARBA" id="ARBA00023306"/>
    </source>
</evidence>
<dbReference type="PANTHER" id="PTHR43692">
    <property type="entry name" value="UDP-N-ACETYLMURAMOYLALANINE--D-GLUTAMATE LIGASE"/>
    <property type="match status" value="1"/>
</dbReference>
<dbReference type="OrthoDB" id="9809796at2"/>
<reference evidence="14 15" key="1">
    <citation type="submission" date="2019-02" db="EMBL/GenBank/DDBJ databases">
        <authorList>
            <person name="Sun L."/>
            <person name="Pan D."/>
            <person name="Wu X."/>
        </authorList>
    </citation>
    <scope>NUCLEOTIDE SEQUENCE [LARGE SCALE GENOMIC DNA]</scope>
    <source>
        <strain evidence="14 15">JW-1</strain>
    </source>
</reference>
<evidence type="ECO:0000256" key="2">
    <source>
        <dbReference type="ARBA" id="ARBA00004752"/>
    </source>
</evidence>
<dbReference type="HAMAP" id="MF_00639">
    <property type="entry name" value="MurD"/>
    <property type="match status" value="1"/>
</dbReference>
<feature type="domain" description="Mur ligase C-terminal" evidence="12">
    <location>
        <begin position="373"/>
        <end position="489"/>
    </location>
</feature>
<gene>
    <name evidence="9 14" type="primary">murD</name>
    <name evidence="14" type="ORF">EVS81_15155</name>
</gene>
<evidence type="ECO:0000256" key="9">
    <source>
        <dbReference type="HAMAP-Rule" id="MF_00639"/>
    </source>
</evidence>
<dbReference type="GO" id="GO:0004326">
    <property type="term" value="F:tetrahydrofolylpolyglutamate synthase activity"/>
    <property type="evidence" value="ECO:0007669"/>
    <property type="project" value="InterPro"/>
</dbReference>
<dbReference type="GO" id="GO:0008360">
    <property type="term" value="P:regulation of cell shape"/>
    <property type="evidence" value="ECO:0007669"/>
    <property type="project" value="UniProtKB-KW"/>
</dbReference>
<comment type="catalytic activity">
    <reaction evidence="9 10">
        <text>UDP-N-acetyl-alpha-D-muramoyl-L-alanine + D-glutamate + ATP = UDP-N-acetyl-alpha-D-muramoyl-L-alanyl-D-glutamate + ADP + phosphate + H(+)</text>
        <dbReference type="Rhea" id="RHEA:16429"/>
        <dbReference type="ChEBI" id="CHEBI:15378"/>
        <dbReference type="ChEBI" id="CHEBI:29986"/>
        <dbReference type="ChEBI" id="CHEBI:30616"/>
        <dbReference type="ChEBI" id="CHEBI:43474"/>
        <dbReference type="ChEBI" id="CHEBI:83898"/>
        <dbReference type="ChEBI" id="CHEBI:83900"/>
        <dbReference type="ChEBI" id="CHEBI:456216"/>
        <dbReference type="EC" id="6.3.2.9"/>
    </reaction>
</comment>
<proteinExistence type="inferred from homology"/>
<evidence type="ECO:0000256" key="4">
    <source>
        <dbReference type="ARBA" id="ARBA00022598"/>
    </source>
</evidence>
<evidence type="ECO:0000259" key="13">
    <source>
        <dbReference type="Pfam" id="PF08245"/>
    </source>
</evidence>
<dbReference type="Gene3D" id="3.90.190.20">
    <property type="entry name" value="Mur ligase, C-terminal domain"/>
    <property type="match status" value="1"/>
</dbReference>
<keyword evidence="5 9" id="KW-0132">Cell division</keyword>
<dbReference type="KEGG" id="ltr:EVS81_15155"/>
<dbReference type="UniPathway" id="UPA00219"/>
<dbReference type="GO" id="GO:0009252">
    <property type="term" value="P:peptidoglycan biosynthetic process"/>
    <property type="evidence" value="ECO:0007669"/>
    <property type="project" value="UniProtKB-UniRule"/>
</dbReference>
<dbReference type="InterPro" id="IPR036615">
    <property type="entry name" value="Mur_ligase_C_dom_sf"/>
</dbReference>
<dbReference type="AlphaFoldDB" id="A0A4P6KIS2"/>
<feature type="region of interest" description="Disordered" evidence="11">
    <location>
        <begin position="27"/>
        <end position="65"/>
    </location>
</feature>
<comment type="similarity">
    <text evidence="9">Belongs to the MurCDEF family.</text>
</comment>
<evidence type="ECO:0000259" key="12">
    <source>
        <dbReference type="Pfam" id="PF02875"/>
    </source>
</evidence>
<keyword evidence="9 10" id="KW-0573">Peptidoglycan synthesis</keyword>
<feature type="compositionally biased region" description="Polar residues" evidence="11">
    <location>
        <begin position="27"/>
        <end position="37"/>
    </location>
</feature>
<name>A0A4P6KIS2_9MICO</name>
<comment type="function">
    <text evidence="9 10">Cell wall formation. Catalyzes the addition of glutamate to the nucleotide precursor UDP-N-acetylmuramoyl-L-alanine (UMA).</text>
</comment>
<evidence type="ECO:0000256" key="10">
    <source>
        <dbReference type="RuleBase" id="RU003664"/>
    </source>
</evidence>
<dbReference type="GO" id="GO:0051301">
    <property type="term" value="P:cell division"/>
    <property type="evidence" value="ECO:0007669"/>
    <property type="project" value="UniProtKB-KW"/>
</dbReference>
<dbReference type="SUPFAM" id="SSF51984">
    <property type="entry name" value="MurCD N-terminal domain"/>
    <property type="match status" value="1"/>
</dbReference>
<dbReference type="SUPFAM" id="SSF53244">
    <property type="entry name" value="MurD-like peptide ligases, peptide-binding domain"/>
    <property type="match status" value="1"/>
</dbReference>